<dbReference type="RefSeq" id="XP_027615399.1">
    <property type="nucleotide sequence ID" value="XM_027759598.1"/>
</dbReference>
<proteinExistence type="inferred from homology"/>
<accession>A0A401GQI5</accession>
<evidence type="ECO:0000313" key="2">
    <source>
        <dbReference type="EMBL" id="GBE84486.1"/>
    </source>
</evidence>
<dbReference type="GO" id="GO:0019836">
    <property type="term" value="P:symbiont-mediated hemolysis of host erythrocyte"/>
    <property type="evidence" value="ECO:0007669"/>
    <property type="project" value="InterPro"/>
</dbReference>
<comment type="caution">
    <text evidence="2">The sequence shown here is derived from an EMBL/GenBank/DDBJ whole genome shotgun (WGS) entry which is preliminary data.</text>
</comment>
<dbReference type="PIRSF" id="PIRSF007951">
    <property type="entry name" value="Hemolysin, aegerolysin type"/>
    <property type="match status" value="1"/>
</dbReference>
<dbReference type="AlphaFoldDB" id="A0A401GQI5"/>
<gene>
    <name evidence="2" type="ORF">SCP_0604650</name>
</gene>
<evidence type="ECO:0000256" key="1">
    <source>
        <dbReference type="ARBA" id="ARBA00010795"/>
    </source>
</evidence>
<dbReference type="OrthoDB" id="2727348at2759"/>
<protein>
    <submittedName>
        <fullName evidence="2">Ostreolysin A6</fullName>
    </submittedName>
</protein>
<sequence>MGHGDWAVINLQNHSDLELKIKNVSLSWGKLYTEGDKHHEISIASIEDHVVPARDGIVVSSCGREESPSGTEGSFDVVDTSTDALVRTVFWDCLYVRHNRFETRGGNKAWIVDHSDVSKEGHSERSR</sequence>
<dbReference type="GeneID" id="38781403"/>
<dbReference type="STRING" id="139825.A0A401GQI5"/>
<organism evidence="2 3">
    <name type="scientific">Sparassis crispa</name>
    <dbReference type="NCBI Taxonomy" id="139825"/>
    <lineage>
        <taxon>Eukaryota</taxon>
        <taxon>Fungi</taxon>
        <taxon>Dikarya</taxon>
        <taxon>Basidiomycota</taxon>
        <taxon>Agaricomycotina</taxon>
        <taxon>Agaricomycetes</taxon>
        <taxon>Polyporales</taxon>
        <taxon>Sparassidaceae</taxon>
        <taxon>Sparassis</taxon>
    </lineage>
</organism>
<dbReference type="InParanoid" id="A0A401GQI5"/>
<keyword evidence="3" id="KW-1185">Reference proteome</keyword>
<evidence type="ECO:0000313" key="3">
    <source>
        <dbReference type="Proteomes" id="UP000287166"/>
    </source>
</evidence>
<dbReference type="Proteomes" id="UP000287166">
    <property type="component" value="Unassembled WGS sequence"/>
</dbReference>
<dbReference type="InterPro" id="IPR009413">
    <property type="entry name" value="Aegerolysin-typ"/>
</dbReference>
<dbReference type="Pfam" id="PF06355">
    <property type="entry name" value="Aegerolysin"/>
    <property type="match status" value="1"/>
</dbReference>
<name>A0A401GQI5_9APHY</name>
<dbReference type="Gene3D" id="2.60.270.50">
    <property type="match status" value="1"/>
</dbReference>
<comment type="similarity">
    <text evidence="1">Belongs to the aegerolysin family.</text>
</comment>
<reference evidence="2 3" key="1">
    <citation type="journal article" date="2018" name="Sci. Rep.">
        <title>Genome sequence of the cauliflower mushroom Sparassis crispa (Hanabiratake) and its association with beneficial usage.</title>
        <authorList>
            <person name="Kiyama R."/>
            <person name="Furutani Y."/>
            <person name="Kawaguchi K."/>
            <person name="Nakanishi T."/>
        </authorList>
    </citation>
    <scope>NUCLEOTIDE SEQUENCE [LARGE SCALE GENOMIC DNA]</scope>
</reference>
<dbReference type="EMBL" id="BFAD01000006">
    <property type="protein sequence ID" value="GBE84486.1"/>
    <property type="molecule type" value="Genomic_DNA"/>
</dbReference>